<dbReference type="InterPro" id="IPR035899">
    <property type="entry name" value="DBL_dom_sf"/>
</dbReference>
<feature type="compositionally biased region" description="Basic and acidic residues" evidence="1">
    <location>
        <begin position="510"/>
        <end position="526"/>
    </location>
</feature>
<dbReference type="InterPro" id="IPR011993">
    <property type="entry name" value="PH-like_dom_sf"/>
</dbReference>
<dbReference type="InterPro" id="IPR051092">
    <property type="entry name" value="FYVE_RhoGEF_PH"/>
</dbReference>
<name>A0A1Y1V912_9FUNG</name>
<evidence type="ECO:0000259" key="3">
    <source>
        <dbReference type="PROSITE" id="PS50010"/>
    </source>
</evidence>
<keyword evidence="5" id="KW-1185">Reference proteome</keyword>
<dbReference type="OrthoDB" id="2142123at2759"/>
<dbReference type="Gene3D" id="2.30.29.30">
    <property type="entry name" value="Pleckstrin-homology domain (PH domain)/Phosphotyrosine-binding domain (PTB)"/>
    <property type="match status" value="1"/>
</dbReference>
<feature type="region of interest" description="Disordered" evidence="1">
    <location>
        <begin position="510"/>
        <end position="542"/>
    </location>
</feature>
<reference evidence="4 5" key="2">
    <citation type="submission" date="2016-08" db="EMBL/GenBank/DDBJ databases">
        <title>Pervasive Adenine N6-methylation of Active Genes in Fungi.</title>
        <authorList>
            <consortium name="DOE Joint Genome Institute"/>
            <person name="Mondo S.J."/>
            <person name="Dannebaum R.O."/>
            <person name="Kuo R.C."/>
            <person name="Labutti K."/>
            <person name="Haridas S."/>
            <person name="Kuo A."/>
            <person name="Salamov A."/>
            <person name="Ahrendt S.R."/>
            <person name="Lipzen A."/>
            <person name="Sullivan W."/>
            <person name="Andreopoulos W.B."/>
            <person name="Clum A."/>
            <person name="Lindquist E."/>
            <person name="Daum C."/>
            <person name="Ramamoorthy G.K."/>
            <person name="Gryganskyi A."/>
            <person name="Culley D."/>
            <person name="Magnuson J.K."/>
            <person name="James T.Y."/>
            <person name="O'Malley M.A."/>
            <person name="Stajich J.E."/>
            <person name="Spatafora J.W."/>
            <person name="Visel A."/>
            <person name="Grigoriev I.V."/>
        </authorList>
    </citation>
    <scope>NUCLEOTIDE SEQUENCE [LARGE SCALE GENOMIC DNA]</scope>
    <source>
        <strain evidence="5">finn</strain>
    </source>
</reference>
<proteinExistence type="predicted"/>
<protein>
    <recommendedName>
        <fullName evidence="6">Dbl homology domain-containing protein</fullName>
    </recommendedName>
</protein>
<feature type="compositionally biased region" description="Acidic residues" evidence="1">
    <location>
        <begin position="681"/>
        <end position="693"/>
    </location>
</feature>
<feature type="domain" description="DH" evidence="3">
    <location>
        <begin position="115"/>
        <end position="303"/>
    </location>
</feature>
<comment type="caution">
    <text evidence="4">The sequence shown here is derived from an EMBL/GenBank/DDBJ whole genome shotgun (WGS) entry which is preliminary data.</text>
</comment>
<dbReference type="GO" id="GO:0035556">
    <property type="term" value="P:intracellular signal transduction"/>
    <property type="evidence" value="ECO:0007669"/>
    <property type="project" value="InterPro"/>
</dbReference>
<dbReference type="PANTHER" id="PTHR12673">
    <property type="entry name" value="FACIOGENITAL DYSPLASIA PROTEIN"/>
    <property type="match status" value="1"/>
</dbReference>
<feature type="compositionally biased region" description="Polar residues" evidence="1">
    <location>
        <begin position="587"/>
        <end position="610"/>
    </location>
</feature>
<dbReference type="CDD" id="cd00160">
    <property type="entry name" value="RhoGEF"/>
    <property type="match status" value="1"/>
</dbReference>
<feature type="region of interest" description="Disordered" evidence="1">
    <location>
        <begin position="672"/>
        <end position="736"/>
    </location>
</feature>
<feature type="compositionally biased region" description="Basic and acidic residues" evidence="1">
    <location>
        <begin position="694"/>
        <end position="707"/>
    </location>
</feature>
<dbReference type="SMART" id="SM00325">
    <property type="entry name" value="RhoGEF"/>
    <property type="match status" value="1"/>
</dbReference>
<dbReference type="PANTHER" id="PTHR12673:SF159">
    <property type="entry name" value="LD03170P"/>
    <property type="match status" value="1"/>
</dbReference>
<dbReference type="STRING" id="1754191.A0A1Y1V912"/>
<dbReference type="SUPFAM" id="SSF50729">
    <property type="entry name" value="PH domain-like"/>
    <property type="match status" value="1"/>
</dbReference>
<sequence>MSINDSCSINFEDAKSYPTPDNDMKLTDENKYDFSLNIIPEAQRNGRSLKSMIFNSDEDKEKYAKKYFAAQKIQNQYIKYKNTKETIVWIQSCIRTNIAKKELSEMKMIKKMSSQRTQVVMELYATEINYVSNLEKIVNCFMKPLRAIFDDSKKGGITKENIDSIFCNIEDILLKHQEFLKQLKQIVDQWSNQTLLSPLFENIHEYISTYIPYFNNYENSYYTIEKCRKVPAFEESIKMVEGVKKLERNDLKSLLILPVQRIPRYILYLKEILKHTWPTHPDYDGLKIEISRIDDDIKILNRWKKFSENKETFELLQNQIKRQNIEVKGKKYVSEGSVLYQYSTMKETLKVPLPTYIYLFNDMLLLTKTSVSKFTRISRLSIIKAIPLTGIQIGELSQTSNPEFQHFISLTLQDHSILTIYLENNEQKDKWIDDFQRVLYHIHSEISDLMTIGDDESTNNQIMSVNGEEEKELKLLKLNDLEETSLGSLSIKPTSPFKLNSSFKKEDCLSEDESLKSPDKKKDSLKSKKKVREKLSPDGKGFLSHMKNLLDESKIKFEKGSLESLESPVEKKSLTKSNKKYKSKDSLNTSCLSENDQNIYGSINSMNSDNEGPRRRSKKLSLHDNLFNSQYSVEDPNSPKVRDNTETSSVITNDNSFIETNDFLHHSMEIRNSDTIKEHKDEDEEENENDNESENIKNDSIDDERKNSTNSGRRNGQANIMIDKTQMNNNGSLKRDRNSEIYLKEEYNWVVKDIHDKSEEQSPNSATATES</sequence>
<evidence type="ECO:0008006" key="6">
    <source>
        <dbReference type="Google" id="ProtNLM"/>
    </source>
</evidence>
<evidence type="ECO:0000313" key="5">
    <source>
        <dbReference type="Proteomes" id="UP000193719"/>
    </source>
</evidence>
<dbReference type="PROSITE" id="PS00741">
    <property type="entry name" value="DH_1"/>
    <property type="match status" value="1"/>
</dbReference>
<organism evidence="4 5">
    <name type="scientific">Piromyces finnis</name>
    <dbReference type="NCBI Taxonomy" id="1754191"/>
    <lineage>
        <taxon>Eukaryota</taxon>
        <taxon>Fungi</taxon>
        <taxon>Fungi incertae sedis</taxon>
        <taxon>Chytridiomycota</taxon>
        <taxon>Chytridiomycota incertae sedis</taxon>
        <taxon>Neocallimastigomycetes</taxon>
        <taxon>Neocallimastigales</taxon>
        <taxon>Neocallimastigaceae</taxon>
        <taxon>Piromyces</taxon>
    </lineage>
</organism>
<feature type="region of interest" description="Disordered" evidence="1">
    <location>
        <begin position="566"/>
        <end position="654"/>
    </location>
</feature>
<evidence type="ECO:0000313" key="4">
    <source>
        <dbReference type="EMBL" id="ORX48912.1"/>
    </source>
</evidence>
<feature type="compositionally biased region" description="Polar residues" evidence="1">
    <location>
        <begin position="708"/>
        <end position="718"/>
    </location>
</feature>
<dbReference type="InterPro" id="IPR000219">
    <property type="entry name" value="DH_dom"/>
</dbReference>
<dbReference type="EMBL" id="MCFH01000025">
    <property type="protein sequence ID" value="ORX48912.1"/>
    <property type="molecule type" value="Genomic_DNA"/>
</dbReference>
<reference evidence="4 5" key="1">
    <citation type="submission" date="2016-08" db="EMBL/GenBank/DDBJ databases">
        <title>Genomes of anaerobic fungi encode conserved fungal cellulosomes for biomass hydrolysis.</title>
        <authorList>
            <consortium name="DOE Joint Genome Institute"/>
            <person name="Haitjema C.H."/>
            <person name="Gilmore S.P."/>
            <person name="Henske J.K."/>
            <person name="Solomon K.V."/>
            <person name="De Groot R."/>
            <person name="Kuo A."/>
            <person name="Mondo S.J."/>
            <person name="Salamov A.A."/>
            <person name="Labutti K."/>
            <person name="Zhao Z."/>
            <person name="Chiniquy J."/>
            <person name="Barry K."/>
            <person name="Brewer H.M."/>
            <person name="Purvine S.O."/>
            <person name="Wright A.T."/>
            <person name="Boxma B."/>
            <person name="Van Alen T."/>
            <person name="Hackstein J.H."/>
            <person name="Baker S.E."/>
            <person name="Grigoriev I.V."/>
            <person name="O'Malley M.A."/>
        </authorList>
    </citation>
    <scope>NUCLEOTIDE SEQUENCE [LARGE SCALE GENOMIC DNA]</scope>
    <source>
        <strain evidence="5">finn</strain>
    </source>
</reference>
<dbReference type="SUPFAM" id="SSF48065">
    <property type="entry name" value="DBL homology domain (DH-domain)"/>
    <property type="match status" value="1"/>
</dbReference>
<dbReference type="InterPro" id="IPR001849">
    <property type="entry name" value="PH_domain"/>
</dbReference>
<dbReference type="AlphaFoldDB" id="A0A1Y1V912"/>
<dbReference type="PROSITE" id="PS50003">
    <property type="entry name" value="PH_DOMAIN"/>
    <property type="match status" value="1"/>
</dbReference>
<dbReference type="GO" id="GO:0005737">
    <property type="term" value="C:cytoplasm"/>
    <property type="evidence" value="ECO:0007669"/>
    <property type="project" value="TreeGrafter"/>
</dbReference>
<accession>A0A1Y1V912</accession>
<dbReference type="GO" id="GO:0005085">
    <property type="term" value="F:guanyl-nucleotide exchange factor activity"/>
    <property type="evidence" value="ECO:0007669"/>
    <property type="project" value="InterPro"/>
</dbReference>
<dbReference type="PROSITE" id="PS50010">
    <property type="entry name" value="DH_2"/>
    <property type="match status" value="1"/>
</dbReference>
<feature type="domain" description="PH" evidence="2">
    <location>
        <begin position="331"/>
        <end position="440"/>
    </location>
</feature>
<dbReference type="Proteomes" id="UP000193719">
    <property type="component" value="Unassembled WGS sequence"/>
</dbReference>
<evidence type="ECO:0000259" key="2">
    <source>
        <dbReference type="PROSITE" id="PS50003"/>
    </source>
</evidence>
<gene>
    <name evidence="4" type="ORF">BCR36DRAFT_328647</name>
</gene>
<evidence type="ECO:0000256" key="1">
    <source>
        <dbReference type="SAM" id="MobiDB-lite"/>
    </source>
</evidence>
<dbReference type="Pfam" id="PF00621">
    <property type="entry name" value="RhoGEF"/>
    <property type="match status" value="1"/>
</dbReference>
<dbReference type="InterPro" id="IPR001331">
    <property type="entry name" value="GDS_CDC24_CS"/>
</dbReference>
<dbReference type="Gene3D" id="1.20.900.10">
    <property type="entry name" value="Dbl homology (DH) domain"/>
    <property type="match status" value="1"/>
</dbReference>
<dbReference type="SMART" id="SM00233">
    <property type="entry name" value="PH"/>
    <property type="match status" value="1"/>
</dbReference>